<dbReference type="SUPFAM" id="SSF53850">
    <property type="entry name" value="Periplasmic binding protein-like II"/>
    <property type="match status" value="1"/>
</dbReference>
<keyword evidence="9" id="KW-0010">Activator</keyword>
<dbReference type="InterPro" id="IPR036388">
    <property type="entry name" value="WH-like_DNA-bd_sf"/>
</dbReference>
<dbReference type="GO" id="GO:0009086">
    <property type="term" value="P:methionine biosynthetic process"/>
    <property type="evidence" value="ECO:0007669"/>
    <property type="project" value="UniProtKB-KW"/>
</dbReference>
<dbReference type="Proteomes" id="UP000199093">
    <property type="component" value="Unassembled WGS sequence"/>
</dbReference>
<evidence type="ECO:0000256" key="8">
    <source>
        <dbReference type="ARBA" id="ARBA00023125"/>
    </source>
</evidence>
<evidence type="ECO:0000256" key="10">
    <source>
        <dbReference type="ARBA" id="ARBA00023163"/>
    </source>
</evidence>
<keyword evidence="11" id="KW-0486">Methionine biosynthesis</keyword>
<evidence type="ECO:0000313" key="14">
    <source>
        <dbReference type="Proteomes" id="UP000199093"/>
    </source>
</evidence>
<name>A0A1G8QCS1_9RHOB</name>
<sequence length="297" mass="33117">MIDRQHLAILREIDRLGSLTLAAERLNLTQSALSHTMRKFEARHGVRIWQKEGRGLRFTQAGEYLLALAQRVLPQIDHAEQVLSEFAQGHRGALRAGMECHPCQHWLMRVVAPYLAAWPDVDLDIRTAFRFGGIGALLGHEIDLLITPDPLDLPGLHYTRVFDYELVLAVPRDHPLTGPARPQDLTTETLLTYPVAPERLDVFTQFLVPGHCLPKRHRTVETTDMMLQLVAAGRGVSAVPDWILREEGAGLPLRAVRLDTGIAKSLHIGVRRGEQSTDYIAGFLAQARALGARPDPD</sequence>
<dbReference type="InterPro" id="IPR000847">
    <property type="entry name" value="LysR_HTH_N"/>
</dbReference>
<dbReference type="Gene3D" id="1.10.10.10">
    <property type="entry name" value="Winged helix-like DNA-binding domain superfamily/Winged helix DNA-binding domain"/>
    <property type="match status" value="1"/>
</dbReference>
<dbReference type="PROSITE" id="PS50931">
    <property type="entry name" value="HTH_LYSR"/>
    <property type="match status" value="1"/>
</dbReference>
<evidence type="ECO:0000259" key="12">
    <source>
        <dbReference type="PROSITE" id="PS50931"/>
    </source>
</evidence>
<dbReference type="RefSeq" id="WP_089849180.1">
    <property type="nucleotide sequence ID" value="NZ_FNEJ01000015.1"/>
</dbReference>
<keyword evidence="4" id="KW-0963">Cytoplasm</keyword>
<dbReference type="GO" id="GO:0003700">
    <property type="term" value="F:DNA-binding transcription factor activity"/>
    <property type="evidence" value="ECO:0007669"/>
    <property type="project" value="InterPro"/>
</dbReference>
<organism evidence="13 14">
    <name type="scientific">Salipiger marinus</name>
    <dbReference type="NCBI Taxonomy" id="555512"/>
    <lineage>
        <taxon>Bacteria</taxon>
        <taxon>Pseudomonadati</taxon>
        <taxon>Pseudomonadota</taxon>
        <taxon>Alphaproteobacteria</taxon>
        <taxon>Rhodobacterales</taxon>
        <taxon>Roseobacteraceae</taxon>
        <taxon>Salipiger</taxon>
    </lineage>
</organism>
<dbReference type="Gene3D" id="3.40.190.10">
    <property type="entry name" value="Periplasmic binding protein-like II"/>
    <property type="match status" value="1"/>
</dbReference>
<dbReference type="PANTHER" id="PTHR30126:SF25">
    <property type="entry name" value="HTH-TYPE TRANSCRIPTIONAL REGULATOR METR"/>
    <property type="match status" value="1"/>
</dbReference>
<evidence type="ECO:0000256" key="2">
    <source>
        <dbReference type="ARBA" id="ARBA00009437"/>
    </source>
</evidence>
<keyword evidence="8" id="KW-0238">DNA-binding</keyword>
<gene>
    <name evidence="13" type="ORF">SAMN04487993_101549</name>
</gene>
<dbReference type="EMBL" id="FNEJ01000015">
    <property type="protein sequence ID" value="SDJ02507.1"/>
    <property type="molecule type" value="Genomic_DNA"/>
</dbReference>
<keyword evidence="6" id="KW-0028">Amino-acid biosynthesis</keyword>
<comment type="subcellular location">
    <subcellularLocation>
        <location evidence="1">Cytoplasm</location>
    </subcellularLocation>
</comment>
<keyword evidence="14" id="KW-1185">Reference proteome</keyword>
<dbReference type="InterPro" id="IPR036390">
    <property type="entry name" value="WH_DNA-bd_sf"/>
</dbReference>
<dbReference type="SUPFAM" id="SSF46785">
    <property type="entry name" value="Winged helix' DNA-binding domain"/>
    <property type="match status" value="1"/>
</dbReference>
<evidence type="ECO:0000256" key="6">
    <source>
        <dbReference type="ARBA" id="ARBA00022605"/>
    </source>
</evidence>
<evidence type="ECO:0000256" key="9">
    <source>
        <dbReference type="ARBA" id="ARBA00023159"/>
    </source>
</evidence>
<dbReference type="InterPro" id="IPR037406">
    <property type="entry name" value="MetR_PBP2"/>
</dbReference>
<dbReference type="PANTHER" id="PTHR30126">
    <property type="entry name" value="HTH-TYPE TRANSCRIPTIONAL REGULATOR"/>
    <property type="match status" value="1"/>
</dbReference>
<protein>
    <recommendedName>
        <fullName evidence="3">HTH-type transcriptional regulator MetR</fullName>
    </recommendedName>
</protein>
<dbReference type="AlphaFoldDB" id="A0A1G8QCS1"/>
<evidence type="ECO:0000256" key="3">
    <source>
        <dbReference type="ARBA" id="ARBA00019365"/>
    </source>
</evidence>
<evidence type="ECO:0000256" key="7">
    <source>
        <dbReference type="ARBA" id="ARBA00023015"/>
    </source>
</evidence>
<dbReference type="Pfam" id="PF03466">
    <property type="entry name" value="LysR_substrate"/>
    <property type="match status" value="1"/>
</dbReference>
<keyword evidence="5" id="KW-0678">Repressor</keyword>
<evidence type="ECO:0000256" key="1">
    <source>
        <dbReference type="ARBA" id="ARBA00004496"/>
    </source>
</evidence>
<dbReference type="GO" id="GO:0000976">
    <property type="term" value="F:transcription cis-regulatory region binding"/>
    <property type="evidence" value="ECO:0007669"/>
    <property type="project" value="TreeGrafter"/>
</dbReference>
<proteinExistence type="inferred from homology"/>
<evidence type="ECO:0000313" key="13">
    <source>
        <dbReference type="EMBL" id="SDJ02507.1"/>
    </source>
</evidence>
<dbReference type="STRING" id="555512.SAMN04487993_101549"/>
<dbReference type="Pfam" id="PF00126">
    <property type="entry name" value="HTH_1"/>
    <property type="match status" value="1"/>
</dbReference>
<comment type="similarity">
    <text evidence="2">Belongs to the LysR transcriptional regulatory family.</text>
</comment>
<evidence type="ECO:0000256" key="5">
    <source>
        <dbReference type="ARBA" id="ARBA00022491"/>
    </source>
</evidence>
<dbReference type="CDD" id="cd08441">
    <property type="entry name" value="PBP2_MetR"/>
    <property type="match status" value="1"/>
</dbReference>
<evidence type="ECO:0000256" key="4">
    <source>
        <dbReference type="ARBA" id="ARBA00022490"/>
    </source>
</evidence>
<evidence type="ECO:0000256" key="11">
    <source>
        <dbReference type="ARBA" id="ARBA00023167"/>
    </source>
</evidence>
<reference evidence="13 14" key="1">
    <citation type="submission" date="2016-10" db="EMBL/GenBank/DDBJ databases">
        <authorList>
            <person name="de Groot N.N."/>
        </authorList>
    </citation>
    <scope>NUCLEOTIDE SEQUENCE [LARGE SCALE GENOMIC DNA]</scope>
    <source>
        <strain evidence="13 14">DSM 26424</strain>
    </source>
</reference>
<dbReference type="GO" id="GO:0005737">
    <property type="term" value="C:cytoplasm"/>
    <property type="evidence" value="ECO:0007669"/>
    <property type="project" value="UniProtKB-SubCell"/>
</dbReference>
<accession>A0A1G8QCS1</accession>
<keyword evidence="10" id="KW-0804">Transcription</keyword>
<dbReference type="OrthoDB" id="155872at2"/>
<feature type="domain" description="HTH lysR-type" evidence="12">
    <location>
        <begin position="2"/>
        <end position="59"/>
    </location>
</feature>
<dbReference type="InterPro" id="IPR005119">
    <property type="entry name" value="LysR_subst-bd"/>
</dbReference>
<keyword evidence="7" id="KW-0805">Transcription regulation</keyword>